<dbReference type="Proteomes" id="UP000789920">
    <property type="component" value="Unassembled WGS sequence"/>
</dbReference>
<accession>A0ACA9NQC9</accession>
<reference evidence="1" key="1">
    <citation type="submission" date="2021-06" db="EMBL/GenBank/DDBJ databases">
        <authorList>
            <person name="Kallberg Y."/>
            <person name="Tangrot J."/>
            <person name="Rosling A."/>
        </authorList>
    </citation>
    <scope>NUCLEOTIDE SEQUENCE</scope>
    <source>
        <strain evidence="1">MA461A</strain>
    </source>
</reference>
<comment type="caution">
    <text evidence="1">The sequence shown here is derived from an EMBL/GenBank/DDBJ whole genome shotgun (WGS) entry which is preliminary data.</text>
</comment>
<gene>
    <name evidence="1" type="ORF">RPERSI_LOCUS8617</name>
</gene>
<keyword evidence="2" id="KW-1185">Reference proteome</keyword>
<evidence type="ECO:0000313" key="1">
    <source>
        <dbReference type="EMBL" id="CAG8669611.1"/>
    </source>
</evidence>
<protein>
    <submittedName>
        <fullName evidence="1">17161_t:CDS:1</fullName>
    </submittedName>
</protein>
<sequence length="298" mass="34659">MERNIQGNIKSLTIKRKNGRYYVCFSCDEIQPKSLPQTNQNIGIDVNLNKQSYITLSNGKKYKHPEHYKKSEKKLIETQQSLNKKVKANDLVRDYDKIAIEDLKIKKMVKNRSLSKSIQQARWGILFQVIAEAAAIATRQLVRVNPRNTSQTCSDYRDINSARNILSLADMDNYSMIMTSKKTQSEQERQEFEKVLQELENPKNIGQGSWALPRNATPLQKAKYKLCRQLLAYQMENKLTDREMRERTNLSQDKLEDILFYRLGKVNSEVLIEAVSRVYAPCEIEVIIKEDKNLHARI</sequence>
<organism evidence="1 2">
    <name type="scientific">Racocetra persica</name>
    <dbReference type="NCBI Taxonomy" id="160502"/>
    <lineage>
        <taxon>Eukaryota</taxon>
        <taxon>Fungi</taxon>
        <taxon>Fungi incertae sedis</taxon>
        <taxon>Mucoromycota</taxon>
        <taxon>Glomeromycotina</taxon>
        <taxon>Glomeromycetes</taxon>
        <taxon>Diversisporales</taxon>
        <taxon>Gigasporaceae</taxon>
        <taxon>Racocetra</taxon>
    </lineage>
</organism>
<name>A0ACA9NQC9_9GLOM</name>
<proteinExistence type="predicted"/>
<evidence type="ECO:0000313" key="2">
    <source>
        <dbReference type="Proteomes" id="UP000789920"/>
    </source>
</evidence>
<dbReference type="EMBL" id="CAJVQC010015703">
    <property type="protein sequence ID" value="CAG8669611.1"/>
    <property type="molecule type" value="Genomic_DNA"/>
</dbReference>